<protein>
    <submittedName>
        <fullName evidence="1">Abi family protein</fullName>
    </submittedName>
</protein>
<accession>A0AAJ1EUX0</accession>
<dbReference type="InterPro" id="IPR011664">
    <property type="entry name" value="Abi_system_AbiD/AbiF-like"/>
</dbReference>
<proteinExistence type="predicted"/>
<organism evidence="1 2">
    <name type="scientific">Mediterraneibacter gnavus</name>
    <name type="common">Ruminococcus gnavus</name>
    <dbReference type="NCBI Taxonomy" id="33038"/>
    <lineage>
        <taxon>Bacteria</taxon>
        <taxon>Bacillati</taxon>
        <taxon>Bacillota</taxon>
        <taxon>Clostridia</taxon>
        <taxon>Lachnospirales</taxon>
        <taxon>Lachnospiraceae</taxon>
        <taxon>Mediterraneibacter</taxon>
    </lineage>
</organism>
<sequence length="122" mass="14486">MLKQIGYFPLIGGYKHLFRVPFTKTYKIGTTFEEIVALYEFDSDLRDLFFKYLLQIERNLRSLMSYYFTEKYGESQDAYLDSSNYNTNRRNQKVVARLISTLNTRLKSDTLDFAFSFAEYTA</sequence>
<evidence type="ECO:0000313" key="1">
    <source>
        <dbReference type="EMBL" id="MCB5619686.1"/>
    </source>
</evidence>
<dbReference type="RefSeq" id="WP_226971244.1">
    <property type="nucleotide sequence ID" value="NZ_AP031446.1"/>
</dbReference>
<evidence type="ECO:0000313" key="2">
    <source>
        <dbReference type="Proteomes" id="UP001297370"/>
    </source>
</evidence>
<reference evidence="1" key="1">
    <citation type="submission" date="2021-10" db="EMBL/GenBank/DDBJ databases">
        <title>Collection of gut derived symbiotic bacterial strains cultured from healthy donors.</title>
        <authorList>
            <person name="Lin H."/>
            <person name="Littmann E."/>
            <person name="Claire K."/>
            <person name="Pamer E."/>
        </authorList>
    </citation>
    <scope>NUCLEOTIDE SEQUENCE</scope>
    <source>
        <strain evidence="1">MSK.23.18</strain>
    </source>
</reference>
<dbReference type="Pfam" id="PF07751">
    <property type="entry name" value="Abi_2"/>
    <property type="match status" value="1"/>
</dbReference>
<dbReference type="EMBL" id="JAJBOM010000015">
    <property type="protein sequence ID" value="MCB5619686.1"/>
    <property type="molecule type" value="Genomic_DNA"/>
</dbReference>
<dbReference type="AlphaFoldDB" id="A0AAJ1EUX0"/>
<name>A0AAJ1EUX0_MEDGN</name>
<comment type="caution">
    <text evidence="1">The sequence shown here is derived from an EMBL/GenBank/DDBJ whole genome shotgun (WGS) entry which is preliminary data.</text>
</comment>
<dbReference type="Proteomes" id="UP001297370">
    <property type="component" value="Unassembled WGS sequence"/>
</dbReference>
<gene>
    <name evidence="1" type="ORF">LIQ08_11065</name>
</gene>